<dbReference type="Pfam" id="PF14352">
    <property type="entry name" value="DUF4402"/>
    <property type="match status" value="1"/>
</dbReference>
<name>A0A4R5V0N0_9BACT</name>
<accession>A0A4R5V0N0</accession>
<comment type="caution">
    <text evidence="2">The sequence shown here is derived from an EMBL/GenBank/DDBJ whole genome shotgun (WGS) entry which is preliminary data.</text>
</comment>
<gene>
    <name evidence="2" type="ORF">E1898_10275</name>
</gene>
<feature type="chain" id="PRO_5020874796" evidence="1">
    <location>
        <begin position="24"/>
        <end position="191"/>
    </location>
</feature>
<keyword evidence="3" id="KW-1185">Reference proteome</keyword>
<dbReference type="EMBL" id="SMUW01000033">
    <property type="protein sequence ID" value="TDK44946.1"/>
    <property type="molecule type" value="Genomic_DNA"/>
</dbReference>
<protein>
    <submittedName>
        <fullName evidence="2">DUF4402 domain-containing protein</fullName>
    </submittedName>
</protein>
<feature type="signal peptide" evidence="1">
    <location>
        <begin position="1"/>
        <end position="23"/>
    </location>
</feature>
<sequence>MKKLVKIIAVAAFAIGFGVTAQAQVRSDDMTVSATVYDAISVEKTADLNFGQVMKGAKKYIKPGGGAASSDGENVSTAGIRQGGFKVFAGAGSNVILSFNNLTELVNGTNKMPIIFNENEAGDEETTIGYGTESSSLTRLNVATSNPITFPTSTVDGKNGTYVYVGATVDAAADQVSGIYTATLTLTATYN</sequence>
<evidence type="ECO:0000256" key="1">
    <source>
        <dbReference type="SAM" id="SignalP"/>
    </source>
</evidence>
<evidence type="ECO:0000313" key="2">
    <source>
        <dbReference type="EMBL" id="TDK44946.1"/>
    </source>
</evidence>
<dbReference type="AlphaFoldDB" id="A0A4R5V0N0"/>
<organism evidence="2 3">
    <name type="scientific">Algoriphagus formosus</name>
    <dbReference type="NCBI Taxonomy" id="2007308"/>
    <lineage>
        <taxon>Bacteria</taxon>
        <taxon>Pseudomonadati</taxon>
        <taxon>Bacteroidota</taxon>
        <taxon>Cytophagia</taxon>
        <taxon>Cytophagales</taxon>
        <taxon>Cyclobacteriaceae</taxon>
        <taxon>Algoriphagus</taxon>
    </lineage>
</organism>
<keyword evidence="1" id="KW-0732">Signal</keyword>
<proteinExistence type="predicted"/>
<dbReference type="Proteomes" id="UP000295438">
    <property type="component" value="Unassembled WGS sequence"/>
</dbReference>
<evidence type="ECO:0000313" key="3">
    <source>
        <dbReference type="Proteomes" id="UP000295438"/>
    </source>
</evidence>
<reference evidence="2 3" key="1">
    <citation type="submission" date="2019-03" db="EMBL/GenBank/DDBJ databases">
        <title>Algoriphagus aquimaris sp. nov., isolated form marine sediment in Pohang, Korea.</title>
        <authorList>
            <person name="Kim J."/>
            <person name="Yoon S.-H."/>
            <person name="Lee S.-S."/>
        </authorList>
    </citation>
    <scope>NUCLEOTIDE SEQUENCE [LARGE SCALE GENOMIC DNA]</scope>
    <source>
        <strain evidence="2 3">F21</strain>
    </source>
</reference>
<dbReference type="InterPro" id="IPR025514">
    <property type="entry name" value="DUF4402"/>
</dbReference>